<evidence type="ECO:0000313" key="2">
    <source>
        <dbReference type="Proteomes" id="UP001497457"/>
    </source>
</evidence>
<sequence length="381" mass="42280">MGILEPDSEGAQELREQALEILTELAFDDSFKQLDFKRLLKALIRIFLEKEANNNNTAGDVAYGTKADVADRTIAELAQADREYKATRLRWRAGEALARLLSIRATTDVNFADKLSKQEAIDLLTKVLDQILTYKMGKTADAIKMIVIQKKNQVFEVLDQILSSKMGNFADVAIRAARETKNLVTEEHDQILSSKMGTNADAAKKALTKIENLPTEALGKILPSKMKTTVFIASHLHILIRGIEKQSEETKSMASMLSLAVAICNGGFVSREDFARATPADEMLAKKLKEILNANRHCTAECLKVVKLTCQVVVAIIRVKPSCIQRFNEHNLEGTLAEALETMSEVDDCMLFTAGNDRELVKPARSLASLVKEARELLETE</sequence>
<reference evidence="2" key="1">
    <citation type="submission" date="2024-06" db="EMBL/GenBank/DDBJ databases">
        <authorList>
            <person name="Ryan C."/>
        </authorList>
    </citation>
    <scope>NUCLEOTIDE SEQUENCE [LARGE SCALE GENOMIC DNA]</scope>
</reference>
<dbReference type="PANTHER" id="PTHR33115:SF56">
    <property type="entry name" value="OS05G0239400 PROTEIN"/>
    <property type="match status" value="1"/>
</dbReference>
<organism evidence="1 2">
    <name type="scientific">Urochloa decumbens</name>
    <dbReference type="NCBI Taxonomy" id="240449"/>
    <lineage>
        <taxon>Eukaryota</taxon>
        <taxon>Viridiplantae</taxon>
        <taxon>Streptophyta</taxon>
        <taxon>Embryophyta</taxon>
        <taxon>Tracheophyta</taxon>
        <taxon>Spermatophyta</taxon>
        <taxon>Magnoliopsida</taxon>
        <taxon>Liliopsida</taxon>
        <taxon>Poales</taxon>
        <taxon>Poaceae</taxon>
        <taxon>PACMAD clade</taxon>
        <taxon>Panicoideae</taxon>
        <taxon>Panicodae</taxon>
        <taxon>Paniceae</taxon>
        <taxon>Melinidinae</taxon>
        <taxon>Urochloa</taxon>
    </lineage>
</organism>
<name>A0ABC9GBX4_9POAL</name>
<accession>A0ABC9GBX4</accession>
<proteinExistence type="predicted"/>
<reference evidence="1 2" key="2">
    <citation type="submission" date="2024-10" db="EMBL/GenBank/DDBJ databases">
        <authorList>
            <person name="Ryan C."/>
        </authorList>
    </citation>
    <scope>NUCLEOTIDE SEQUENCE [LARGE SCALE GENOMIC DNA]</scope>
</reference>
<keyword evidence="2" id="KW-1185">Reference proteome</keyword>
<gene>
    <name evidence="1" type="ORF">URODEC1_LOCUS114645</name>
</gene>
<dbReference type="PANTHER" id="PTHR33115">
    <property type="entry name" value="ARM REPEAT SUPERFAMILY PROTEIN"/>
    <property type="match status" value="1"/>
</dbReference>
<protein>
    <submittedName>
        <fullName evidence="1">Uncharacterized protein</fullName>
    </submittedName>
</protein>
<evidence type="ECO:0000313" key="1">
    <source>
        <dbReference type="EMBL" id="CAL5091938.1"/>
    </source>
</evidence>
<dbReference type="EMBL" id="OZ075118">
    <property type="protein sequence ID" value="CAL5091938.1"/>
    <property type="molecule type" value="Genomic_DNA"/>
</dbReference>
<dbReference type="AlphaFoldDB" id="A0ABC9GBX4"/>
<dbReference type="Proteomes" id="UP001497457">
    <property type="component" value="Chromosome 8b"/>
</dbReference>